<protein>
    <submittedName>
        <fullName evidence="2">Uncharacterized protein</fullName>
    </submittedName>
</protein>
<name>A0A2M7V3N2_9BACT</name>
<dbReference type="Proteomes" id="UP000230078">
    <property type="component" value="Unassembled WGS sequence"/>
</dbReference>
<gene>
    <name evidence="2" type="ORF">COX83_02720</name>
</gene>
<dbReference type="AlphaFoldDB" id="A0A2M7V3N2"/>
<reference evidence="3" key="1">
    <citation type="submission" date="2017-09" db="EMBL/GenBank/DDBJ databases">
        <title>Depth-based differentiation of microbial function through sediment-hosted aquifers and enrichment of novel symbionts in the deep terrestrial subsurface.</title>
        <authorList>
            <person name="Probst A.J."/>
            <person name="Ladd B."/>
            <person name="Jarett J.K."/>
            <person name="Geller-Mcgrath D.E."/>
            <person name="Sieber C.M.K."/>
            <person name="Emerson J.B."/>
            <person name="Anantharaman K."/>
            <person name="Thomas B.C."/>
            <person name="Malmstrom R."/>
            <person name="Stieglmeier M."/>
            <person name="Klingl A."/>
            <person name="Woyke T."/>
            <person name="Ryan C.M."/>
            <person name="Banfield J.F."/>
        </authorList>
    </citation>
    <scope>NUCLEOTIDE SEQUENCE [LARGE SCALE GENOMIC DNA]</scope>
</reference>
<comment type="caution">
    <text evidence="2">The sequence shown here is derived from an EMBL/GenBank/DDBJ whole genome shotgun (WGS) entry which is preliminary data.</text>
</comment>
<sequence>MSTLDSIQQYQPFGEMGNVKPVLEKLHAALERTKKESPVLSQVKEVVQLLQALKLEQEYEEDPRQRALLQISKNQAETLISRVLDDLQDYVERINAMERHIKMLQFRGLSGRDIAERIADLDDLRRNAHNALIASLHAATRFLSTTFGEMSENRKEEWEDEQEELDQEVLHVQRVDFPGKVLVPSHVDLQDRKQITAWAVDLYNAMTEIV</sequence>
<dbReference type="Gene3D" id="1.10.287.800">
    <property type="entry name" value="protein ne1242"/>
    <property type="match status" value="1"/>
</dbReference>
<organism evidence="2 3">
    <name type="scientific">Candidatus Magasanikbacteria bacterium CG_4_10_14_0_2_um_filter_41_31</name>
    <dbReference type="NCBI Taxonomy" id="1974639"/>
    <lineage>
        <taxon>Bacteria</taxon>
        <taxon>Candidatus Magasanikiibacteriota</taxon>
    </lineage>
</organism>
<dbReference type="Pfam" id="PF11554">
    <property type="entry name" value="DUF3232"/>
    <property type="match status" value="1"/>
</dbReference>
<evidence type="ECO:0000313" key="2">
    <source>
        <dbReference type="EMBL" id="PIZ93098.1"/>
    </source>
</evidence>
<dbReference type="EMBL" id="PFPI01000034">
    <property type="protein sequence ID" value="PIZ93098.1"/>
    <property type="molecule type" value="Genomic_DNA"/>
</dbReference>
<dbReference type="InterPro" id="IPR021618">
    <property type="entry name" value="DUF3232"/>
</dbReference>
<accession>A0A2M7V3N2</accession>
<evidence type="ECO:0000256" key="1">
    <source>
        <dbReference type="SAM" id="Coils"/>
    </source>
</evidence>
<proteinExistence type="predicted"/>
<keyword evidence="1" id="KW-0175">Coiled coil</keyword>
<feature type="coiled-coil region" evidence="1">
    <location>
        <begin position="148"/>
        <end position="175"/>
    </location>
</feature>
<evidence type="ECO:0000313" key="3">
    <source>
        <dbReference type="Proteomes" id="UP000230078"/>
    </source>
</evidence>